<feature type="compositionally biased region" description="Basic and acidic residues" evidence="1">
    <location>
        <begin position="88"/>
        <end position="100"/>
    </location>
</feature>
<evidence type="ECO:0000256" key="1">
    <source>
        <dbReference type="SAM" id="MobiDB-lite"/>
    </source>
</evidence>
<evidence type="ECO:0000313" key="3">
    <source>
        <dbReference type="EMBL" id="KIK16144.1"/>
    </source>
</evidence>
<proteinExistence type="predicted"/>
<dbReference type="InterPro" id="IPR045341">
    <property type="entry name" value="DUF6532"/>
</dbReference>
<accession>A0A0C9YQQ9</accession>
<feature type="domain" description="DUF6532" evidence="2">
    <location>
        <begin position="294"/>
        <end position="501"/>
    </location>
</feature>
<reference evidence="4" key="2">
    <citation type="submission" date="2015-01" db="EMBL/GenBank/DDBJ databases">
        <title>Evolutionary Origins and Diversification of the Mycorrhizal Mutualists.</title>
        <authorList>
            <consortium name="DOE Joint Genome Institute"/>
            <consortium name="Mycorrhizal Genomics Consortium"/>
            <person name="Kohler A."/>
            <person name="Kuo A."/>
            <person name="Nagy L.G."/>
            <person name="Floudas D."/>
            <person name="Copeland A."/>
            <person name="Barry K.W."/>
            <person name="Cichocki N."/>
            <person name="Veneault-Fourrey C."/>
            <person name="LaButti K."/>
            <person name="Lindquist E.A."/>
            <person name="Lipzen A."/>
            <person name="Lundell T."/>
            <person name="Morin E."/>
            <person name="Murat C."/>
            <person name="Riley R."/>
            <person name="Ohm R."/>
            <person name="Sun H."/>
            <person name="Tunlid A."/>
            <person name="Henrissat B."/>
            <person name="Grigoriev I.V."/>
            <person name="Hibbett D.S."/>
            <person name="Martin F."/>
        </authorList>
    </citation>
    <scope>NUCLEOTIDE SEQUENCE [LARGE SCALE GENOMIC DNA]</scope>
    <source>
        <strain evidence="4">441</strain>
    </source>
</reference>
<reference evidence="3 4" key="1">
    <citation type="submission" date="2014-04" db="EMBL/GenBank/DDBJ databases">
        <authorList>
            <consortium name="DOE Joint Genome Institute"/>
            <person name="Kuo A."/>
            <person name="Kohler A."/>
            <person name="Costa M.D."/>
            <person name="Nagy L.G."/>
            <person name="Floudas D."/>
            <person name="Copeland A."/>
            <person name="Barry K.W."/>
            <person name="Cichocki N."/>
            <person name="Veneault-Fourrey C."/>
            <person name="LaButti K."/>
            <person name="Lindquist E.A."/>
            <person name="Lipzen A."/>
            <person name="Lundell T."/>
            <person name="Morin E."/>
            <person name="Murat C."/>
            <person name="Sun H."/>
            <person name="Tunlid A."/>
            <person name="Henrissat B."/>
            <person name="Grigoriev I.V."/>
            <person name="Hibbett D.S."/>
            <person name="Martin F."/>
            <person name="Nordberg H.P."/>
            <person name="Cantor M.N."/>
            <person name="Hua S.X."/>
        </authorList>
    </citation>
    <scope>NUCLEOTIDE SEQUENCE [LARGE SCALE GENOMIC DNA]</scope>
    <source>
        <strain evidence="3 4">441</strain>
    </source>
</reference>
<feature type="compositionally biased region" description="Acidic residues" evidence="1">
    <location>
        <begin position="65"/>
        <end position="76"/>
    </location>
</feature>
<feature type="compositionally biased region" description="Polar residues" evidence="1">
    <location>
        <begin position="19"/>
        <end position="30"/>
    </location>
</feature>
<evidence type="ECO:0000313" key="4">
    <source>
        <dbReference type="Proteomes" id="UP000054018"/>
    </source>
</evidence>
<feature type="compositionally biased region" description="Low complexity" evidence="1">
    <location>
        <begin position="112"/>
        <end position="133"/>
    </location>
</feature>
<protein>
    <recommendedName>
        <fullName evidence="2">DUF6532 domain-containing protein</fullName>
    </recommendedName>
</protein>
<organism evidence="3 4">
    <name type="scientific">Pisolithus microcarpus 441</name>
    <dbReference type="NCBI Taxonomy" id="765257"/>
    <lineage>
        <taxon>Eukaryota</taxon>
        <taxon>Fungi</taxon>
        <taxon>Dikarya</taxon>
        <taxon>Basidiomycota</taxon>
        <taxon>Agaricomycotina</taxon>
        <taxon>Agaricomycetes</taxon>
        <taxon>Agaricomycetidae</taxon>
        <taxon>Boletales</taxon>
        <taxon>Sclerodermatineae</taxon>
        <taxon>Pisolithaceae</taxon>
        <taxon>Pisolithus</taxon>
    </lineage>
</organism>
<feature type="compositionally biased region" description="Polar residues" evidence="1">
    <location>
        <begin position="134"/>
        <end position="159"/>
    </location>
</feature>
<sequence>MVLEVPSTSSTPDPFVSRAASTTVSGSLKGTTKKSYFKPSQTEHEPRSGEESRDSNDGPWSSLDDAGDVQDAEDEASCGRAGSNDVPDSDHMSENAGPHELDDELGQGGQTPSPQVRSQQSSSQQRFPQPRVRTQSIVSSQHAPSQQYVPQCAVSSQSGPAPAQWPVLQQSRLSQPQVAPECAPAPLPPHCPNQCGESISSHQSGMLQDRGVGMDYDVNARHQSRNRRPCPPSPTYLEDIVSGEKHPSKKLHSNVVSQVQGRLHSEEDCSGDSTSLVSERHTFFGPLWCKLLGEAKARMWLYVATEVPFLCHEMAIDGVCMEILVEMVIKYEDDGLELEAGFYPEHKRSMATILFNDTQTFRSEIKKVAMRIVPFKYGLYPPKTIDDNAERIDFVKKKATQLLESARYLHRDLDSLGRTSNFAHSTLKKTCLAVYYCTSSKSLHQFAKFQESVPVKVLALVAAIIRSVLTTFKKHGVAKNETLCGDEIEDACNNITRLIDQVWYDNYHGSKLDKMLREWAKAGMMGYSAREIAGPETEEWQVILD</sequence>
<feature type="region of interest" description="Disordered" evidence="1">
    <location>
        <begin position="1"/>
        <end position="164"/>
    </location>
</feature>
<feature type="compositionally biased region" description="Polar residues" evidence="1">
    <location>
        <begin position="1"/>
        <end position="12"/>
    </location>
</feature>
<dbReference type="HOGENOM" id="CLU_499774_0_0_1"/>
<feature type="compositionally biased region" description="Basic and acidic residues" evidence="1">
    <location>
        <begin position="41"/>
        <end position="56"/>
    </location>
</feature>
<keyword evidence="4" id="KW-1185">Reference proteome</keyword>
<dbReference type="Pfam" id="PF20149">
    <property type="entry name" value="DUF6532"/>
    <property type="match status" value="1"/>
</dbReference>
<gene>
    <name evidence="3" type="ORF">PISMIDRAFT_16015</name>
</gene>
<dbReference type="STRING" id="765257.A0A0C9YQQ9"/>
<dbReference type="EMBL" id="KN833866">
    <property type="protein sequence ID" value="KIK16144.1"/>
    <property type="molecule type" value="Genomic_DNA"/>
</dbReference>
<name>A0A0C9YQQ9_9AGAM</name>
<dbReference type="Proteomes" id="UP000054018">
    <property type="component" value="Unassembled WGS sequence"/>
</dbReference>
<evidence type="ECO:0000259" key="2">
    <source>
        <dbReference type="Pfam" id="PF20149"/>
    </source>
</evidence>
<dbReference type="AlphaFoldDB" id="A0A0C9YQQ9"/>
<dbReference type="OrthoDB" id="2646753at2759"/>